<dbReference type="InterPro" id="IPR050202">
    <property type="entry name" value="Cyt/Deoxycyt_deaminase"/>
</dbReference>
<reference evidence="6" key="1">
    <citation type="submission" date="2018-05" db="EMBL/GenBank/DDBJ databases">
        <authorList>
            <person name="Lanie J.A."/>
            <person name="Ng W.-L."/>
            <person name="Kazmierczak K.M."/>
            <person name="Andrzejewski T.M."/>
            <person name="Davidsen T.M."/>
            <person name="Wayne K.J."/>
            <person name="Tettelin H."/>
            <person name="Glass J.I."/>
            <person name="Rusch D."/>
            <person name="Podicherti R."/>
            <person name="Tsui H.-C.T."/>
            <person name="Winkler M.E."/>
        </authorList>
    </citation>
    <scope>NUCLEOTIDE SEQUENCE</scope>
</reference>
<dbReference type="InterPro" id="IPR016193">
    <property type="entry name" value="Cytidine_deaminase-like"/>
</dbReference>
<dbReference type="InterPro" id="IPR016192">
    <property type="entry name" value="APOBEC/CMP_deaminase_Zn-bd"/>
</dbReference>
<dbReference type="GO" id="GO:0055086">
    <property type="term" value="P:nucleobase-containing small molecule metabolic process"/>
    <property type="evidence" value="ECO:0007669"/>
    <property type="project" value="UniProtKB-ARBA"/>
</dbReference>
<dbReference type="GO" id="GO:0004126">
    <property type="term" value="F:cytidine deaminase activity"/>
    <property type="evidence" value="ECO:0007669"/>
    <property type="project" value="TreeGrafter"/>
</dbReference>
<dbReference type="PROSITE" id="PS51747">
    <property type="entry name" value="CYT_DCMP_DEAMINASES_2"/>
    <property type="match status" value="1"/>
</dbReference>
<comment type="similarity">
    <text evidence="1">Belongs to the cytidine and deoxycytidylate deaminase family.</text>
</comment>
<keyword evidence="4" id="KW-0862">Zinc</keyword>
<evidence type="ECO:0000256" key="4">
    <source>
        <dbReference type="ARBA" id="ARBA00022833"/>
    </source>
</evidence>
<evidence type="ECO:0000256" key="2">
    <source>
        <dbReference type="ARBA" id="ARBA00022723"/>
    </source>
</evidence>
<dbReference type="GO" id="GO:0072527">
    <property type="term" value="P:pyrimidine-containing compound metabolic process"/>
    <property type="evidence" value="ECO:0007669"/>
    <property type="project" value="UniProtKB-ARBA"/>
</dbReference>
<accession>A0A382FGQ8</accession>
<dbReference type="GO" id="GO:0005829">
    <property type="term" value="C:cytosol"/>
    <property type="evidence" value="ECO:0007669"/>
    <property type="project" value="TreeGrafter"/>
</dbReference>
<dbReference type="InterPro" id="IPR002125">
    <property type="entry name" value="CMP_dCMP_dom"/>
</dbReference>
<name>A0A382FGQ8_9ZZZZ</name>
<dbReference type="Gene3D" id="3.40.140.10">
    <property type="entry name" value="Cytidine Deaminase, domain 2"/>
    <property type="match status" value="1"/>
</dbReference>
<dbReference type="CDD" id="cd01283">
    <property type="entry name" value="cytidine_deaminase"/>
    <property type="match status" value="1"/>
</dbReference>
<dbReference type="GO" id="GO:0042802">
    <property type="term" value="F:identical protein binding"/>
    <property type="evidence" value="ECO:0007669"/>
    <property type="project" value="UniProtKB-ARBA"/>
</dbReference>
<dbReference type="SUPFAM" id="SSF53927">
    <property type="entry name" value="Cytidine deaminase-like"/>
    <property type="match status" value="1"/>
</dbReference>
<evidence type="ECO:0000313" key="6">
    <source>
        <dbReference type="EMBL" id="SVB61822.1"/>
    </source>
</evidence>
<keyword evidence="3" id="KW-0378">Hydrolase</keyword>
<dbReference type="Pfam" id="PF00383">
    <property type="entry name" value="dCMP_cyt_deam_1"/>
    <property type="match status" value="1"/>
</dbReference>
<feature type="non-terminal residue" evidence="6">
    <location>
        <position position="1"/>
    </location>
</feature>
<dbReference type="AlphaFoldDB" id="A0A382FGQ8"/>
<dbReference type="NCBIfam" id="NF004064">
    <property type="entry name" value="PRK05578.1"/>
    <property type="match status" value="1"/>
</dbReference>
<sequence>AAVETIENEIIGGCNVENASYPLSNCAERTALFTATAEGYSQFKGLAVATVNGGFPCGACRQVIWEICGDIPIYICDTSGLIEETTSSALLPNPFDESQLI</sequence>
<keyword evidence="2" id="KW-0479">Metal-binding</keyword>
<dbReference type="PROSITE" id="PS00903">
    <property type="entry name" value="CYT_DCMP_DEAMINASES_1"/>
    <property type="match status" value="1"/>
</dbReference>
<dbReference type="PANTHER" id="PTHR11644:SF2">
    <property type="entry name" value="CYTIDINE DEAMINASE"/>
    <property type="match status" value="1"/>
</dbReference>
<feature type="domain" description="CMP/dCMP-type deaminase" evidence="5">
    <location>
        <begin position="1"/>
        <end position="98"/>
    </location>
</feature>
<evidence type="ECO:0000256" key="1">
    <source>
        <dbReference type="ARBA" id="ARBA00006576"/>
    </source>
</evidence>
<organism evidence="6">
    <name type="scientific">marine metagenome</name>
    <dbReference type="NCBI Taxonomy" id="408172"/>
    <lineage>
        <taxon>unclassified sequences</taxon>
        <taxon>metagenomes</taxon>
        <taxon>ecological metagenomes</taxon>
    </lineage>
</organism>
<evidence type="ECO:0000259" key="5">
    <source>
        <dbReference type="PROSITE" id="PS51747"/>
    </source>
</evidence>
<proteinExistence type="inferred from homology"/>
<evidence type="ECO:0000256" key="3">
    <source>
        <dbReference type="ARBA" id="ARBA00022801"/>
    </source>
</evidence>
<dbReference type="EMBL" id="UINC01049715">
    <property type="protein sequence ID" value="SVB61822.1"/>
    <property type="molecule type" value="Genomic_DNA"/>
</dbReference>
<dbReference type="GO" id="GO:0008270">
    <property type="term" value="F:zinc ion binding"/>
    <property type="evidence" value="ECO:0007669"/>
    <property type="project" value="InterPro"/>
</dbReference>
<protein>
    <recommendedName>
        <fullName evidence="5">CMP/dCMP-type deaminase domain-containing protein</fullName>
    </recommendedName>
</protein>
<dbReference type="PANTHER" id="PTHR11644">
    <property type="entry name" value="CYTIDINE DEAMINASE"/>
    <property type="match status" value="1"/>
</dbReference>
<gene>
    <name evidence="6" type="ORF">METZ01_LOCUS214676</name>
</gene>